<keyword evidence="2" id="KW-0762">Sugar transport</keyword>
<evidence type="ECO:0000256" key="5">
    <source>
        <dbReference type="PIRSR" id="PIRSR000699-1"/>
    </source>
</evidence>
<gene>
    <name evidence="8" type="primary">celC</name>
    <name evidence="8" type="ORF">CFK37_17745</name>
</gene>
<reference evidence="8 9" key="1">
    <citation type="submission" date="2017-07" db="EMBL/GenBank/DDBJ databases">
        <title>Virgibacillus sp. LM2416.</title>
        <authorList>
            <person name="Tak E.J."/>
            <person name="Bae J.-W."/>
        </authorList>
    </citation>
    <scope>NUCLEOTIDE SEQUENCE [LARGE SCALE GENOMIC DNA]</scope>
    <source>
        <strain evidence="8 9">LM2416</strain>
    </source>
</reference>
<dbReference type="Proteomes" id="UP000198312">
    <property type="component" value="Chromosome"/>
</dbReference>
<evidence type="ECO:0000256" key="3">
    <source>
        <dbReference type="ARBA" id="ARBA00022679"/>
    </source>
</evidence>
<dbReference type="InterPro" id="IPR003188">
    <property type="entry name" value="PTS_IIA_lac/cel"/>
</dbReference>
<dbReference type="Pfam" id="PF02255">
    <property type="entry name" value="PTS_IIA"/>
    <property type="match status" value="1"/>
</dbReference>
<keyword evidence="9" id="KW-1185">Reference proteome</keyword>
<dbReference type="CDD" id="cd00215">
    <property type="entry name" value="PTS_IIA_lac"/>
    <property type="match status" value="1"/>
</dbReference>
<keyword evidence="3" id="KW-0808">Transferase</keyword>
<evidence type="ECO:0000313" key="9">
    <source>
        <dbReference type="Proteomes" id="UP000198312"/>
    </source>
</evidence>
<dbReference type="PROSITE" id="PS51095">
    <property type="entry name" value="PTS_EIIA_TYPE_3"/>
    <property type="match status" value="1"/>
</dbReference>
<keyword evidence="6" id="KW-0479">Metal-binding</keyword>
<dbReference type="GO" id="GO:0009401">
    <property type="term" value="P:phosphoenolpyruvate-dependent sugar phosphotransferase system"/>
    <property type="evidence" value="ECO:0007669"/>
    <property type="project" value="UniProtKB-KW"/>
</dbReference>
<organism evidence="8 9">
    <name type="scientific">Virgibacillus phasianinus</name>
    <dbReference type="NCBI Taxonomy" id="2017483"/>
    <lineage>
        <taxon>Bacteria</taxon>
        <taxon>Bacillati</taxon>
        <taxon>Bacillota</taxon>
        <taxon>Bacilli</taxon>
        <taxon>Bacillales</taxon>
        <taxon>Bacillaceae</taxon>
        <taxon>Virgibacillus</taxon>
    </lineage>
</organism>
<feature type="active site" description="Tele-phosphohistidine intermediate" evidence="5">
    <location>
        <position position="75"/>
    </location>
</feature>
<evidence type="ECO:0000256" key="7">
    <source>
        <dbReference type="PROSITE-ProRule" id="PRU00418"/>
    </source>
</evidence>
<feature type="binding site" evidence="6">
    <location>
        <position position="78"/>
    </location>
    <ligand>
        <name>Mg(2+)</name>
        <dbReference type="ChEBI" id="CHEBI:18420"/>
        <note>ligand shared between all trimeric partners</note>
    </ligand>
</feature>
<sequence length="117" mass="13429">MNIENLSMKLILHAGNAKGYLHGALRDARNAEFDQIDLKVKQAANELLEAHNIQTKLIQEDAKNDLTSLPVILVHAQDHLMTVMSEKDLIEEMIEMYRKQHKMNVKLDELIDKAKLK</sequence>
<accession>A0A220U702</accession>
<dbReference type="AlphaFoldDB" id="A0A220U702"/>
<keyword evidence="6" id="KW-0460">Magnesium</keyword>
<protein>
    <submittedName>
        <fullName evidence="8">PTS cellobiose transporter subunit IIA</fullName>
    </submittedName>
</protein>
<comment type="cofactor">
    <cofactor evidence="6">
        <name>Mg(2+)</name>
        <dbReference type="ChEBI" id="CHEBI:18420"/>
    </cofactor>
    <text evidence="6">Binds 1 Mg(2+) ion per trimer.</text>
</comment>
<dbReference type="EMBL" id="CP022315">
    <property type="protein sequence ID" value="ASK63870.1"/>
    <property type="molecule type" value="Genomic_DNA"/>
</dbReference>
<dbReference type="PANTHER" id="PTHR34382:SF7">
    <property type="entry name" value="PTS SYSTEM N,N'-DIACETYLCHITOBIOSE-SPECIFIC EIIA COMPONENT"/>
    <property type="match status" value="1"/>
</dbReference>
<dbReference type="PANTHER" id="PTHR34382">
    <property type="entry name" value="PTS SYSTEM N,N'-DIACETYLCHITOBIOSE-SPECIFIC EIIA COMPONENT"/>
    <property type="match status" value="1"/>
</dbReference>
<keyword evidence="1" id="KW-0813">Transport</keyword>
<dbReference type="Gene3D" id="1.20.58.80">
    <property type="entry name" value="Phosphotransferase system, lactose/cellobiose-type IIA subunit"/>
    <property type="match status" value="1"/>
</dbReference>
<evidence type="ECO:0000313" key="8">
    <source>
        <dbReference type="EMBL" id="ASK63870.1"/>
    </source>
</evidence>
<evidence type="ECO:0000256" key="2">
    <source>
        <dbReference type="ARBA" id="ARBA00022597"/>
    </source>
</evidence>
<dbReference type="PIRSF" id="PIRSF000699">
    <property type="entry name" value="PTS_IILac_III"/>
    <property type="match status" value="1"/>
</dbReference>
<name>A0A220U702_9BACI</name>
<dbReference type="OrthoDB" id="350602at2"/>
<dbReference type="GO" id="GO:0046872">
    <property type="term" value="F:metal ion binding"/>
    <property type="evidence" value="ECO:0007669"/>
    <property type="project" value="UniProtKB-KW"/>
</dbReference>
<evidence type="ECO:0000256" key="4">
    <source>
        <dbReference type="ARBA" id="ARBA00022683"/>
    </source>
</evidence>
<evidence type="ECO:0000256" key="6">
    <source>
        <dbReference type="PIRSR" id="PIRSR000699-2"/>
    </source>
</evidence>
<keyword evidence="4" id="KW-0598">Phosphotransferase system</keyword>
<evidence type="ECO:0000256" key="1">
    <source>
        <dbReference type="ARBA" id="ARBA00022448"/>
    </source>
</evidence>
<dbReference type="SUPFAM" id="SSF46973">
    <property type="entry name" value="Enzyme IIa from lactose specific PTS, IIa-lac"/>
    <property type="match status" value="1"/>
</dbReference>
<proteinExistence type="predicted"/>
<dbReference type="GO" id="GO:0016740">
    <property type="term" value="F:transferase activity"/>
    <property type="evidence" value="ECO:0007669"/>
    <property type="project" value="UniProtKB-KW"/>
</dbReference>
<feature type="modified residue" description="Phosphohistidine; by HPr" evidence="7">
    <location>
        <position position="75"/>
    </location>
</feature>
<dbReference type="RefSeq" id="WP_089063129.1">
    <property type="nucleotide sequence ID" value="NZ_CP022315.1"/>
</dbReference>
<dbReference type="InterPro" id="IPR036542">
    <property type="entry name" value="PTS_IIA_lac/cel_sf"/>
</dbReference>
<dbReference type="KEGG" id="vil:CFK37_17745"/>